<protein>
    <recommendedName>
        <fullName evidence="3">Transmembrane protein</fullName>
    </recommendedName>
</protein>
<keyword evidence="1" id="KW-0472">Membrane</keyword>
<keyword evidence="1" id="KW-0812">Transmembrane</keyword>
<name>I3SFK4_MEDTR</name>
<proteinExistence type="evidence at transcript level"/>
<evidence type="ECO:0000256" key="1">
    <source>
        <dbReference type="SAM" id="Phobius"/>
    </source>
</evidence>
<evidence type="ECO:0000313" key="2">
    <source>
        <dbReference type="EMBL" id="AFK39046.1"/>
    </source>
</evidence>
<organism evidence="2">
    <name type="scientific">Medicago truncatula</name>
    <name type="common">Barrel medic</name>
    <name type="synonym">Medicago tribuloides</name>
    <dbReference type="NCBI Taxonomy" id="3880"/>
    <lineage>
        <taxon>Eukaryota</taxon>
        <taxon>Viridiplantae</taxon>
        <taxon>Streptophyta</taxon>
        <taxon>Embryophyta</taxon>
        <taxon>Tracheophyta</taxon>
        <taxon>Spermatophyta</taxon>
        <taxon>Magnoliopsida</taxon>
        <taxon>eudicotyledons</taxon>
        <taxon>Gunneridae</taxon>
        <taxon>Pentapetalae</taxon>
        <taxon>rosids</taxon>
        <taxon>fabids</taxon>
        <taxon>Fabales</taxon>
        <taxon>Fabaceae</taxon>
        <taxon>Papilionoideae</taxon>
        <taxon>50 kb inversion clade</taxon>
        <taxon>NPAAA clade</taxon>
        <taxon>Hologalegina</taxon>
        <taxon>IRL clade</taxon>
        <taxon>Trifolieae</taxon>
        <taxon>Medicago</taxon>
    </lineage>
</organism>
<feature type="transmembrane region" description="Helical" evidence="1">
    <location>
        <begin position="28"/>
        <end position="47"/>
    </location>
</feature>
<evidence type="ECO:0008006" key="3">
    <source>
        <dbReference type="Google" id="ProtNLM"/>
    </source>
</evidence>
<sequence length="88" mass="9195">MDDFPFDAADPGELFVGASTEREVIRKFTLLGVGVGVGLGVIGILIATKSSEHSSGVLDGISRRRFCFFLGGTCDVSSVIPIESSSSL</sequence>
<accession>I3SFK4</accession>
<keyword evidence="1" id="KW-1133">Transmembrane helix</keyword>
<reference evidence="2" key="1">
    <citation type="submission" date="2012-05" db="EMBL/GenBank/DDBJ databases">
        <authorList>
            <person name="Krishnakumar V."/>
            <person name="Cheung F."/>
            <person name="Xiao Y."/>
            <person name="Chan A."/>
            <person name="Moskal W.A."/>
            <person name="Town C.D."/>
        </authorList>
    </citation>
    <scope>NUCLEOTIDE SEQUENCE</scope>
</reference>
<dbReference type="AlphaFoldDB" id="I3SFK4"/>
<dbReference type="EMBL" id="BT139251">
    <property type="protein sequence ID" value="AFK39046.1"/>
    <property type="molecule type" value="mRNA"/>
</dbReference>